<evidence type="ECO:0000313" key="2">
    <source>
        <dbReference type="Proteomes" id="UP000073492"/>
    </source>
</evidence>
<protein>
    <submittedName>
        <fullName evidence="1">Uncharacterized protein</fullName>
    </submittedName>
</protein>
<keyword evidence="2" id="KW-1185">Reference proteome</keyword>
<evidence type="ECO:0000313" key="1">
    <source>
        <dbReference type="EMBL" id="KXT10890.1"/>
    </source>
</evidence>
<organism evidence="1 2">
    <name type="scientific">Pseudocercospora musae</name>
    <dbReference type="NCBI Taxonomy" id="113226"/>
    <lineage>
        <taxon>Eukaryota</taxon>
        <taxon>Fungi</taxon>
        <taxon>Dikarya</taxon>
        <taxon>Ascomycota</taxon>
        <taxon>Pezizomycotina</taxon>
        <taxon>Dothideomycetes</taxon>
        <taxon>Dothideomycetidae</taxon>
        <taxon>Mycosphaerellales</taxon>
        <taxon>Mycosphaerellaceae</taxon>
        <taxon>Pseudocercospora</taxon>
    </lineage>
</organism>
<dbReference type="Proteomes" id="UP000073492">
    <property type="component" value="Unassembled WGS sequence"/>
</dbReference>
<proteinExistence type="predicted"/>
<dbReference type="EMBL" id="LFZO01000234">
    <property type="protein sequence ID" value="KXT10890.1"/>
    <property type="molecule type" value="Genomic_DNA"/>
</dbReference>
<dbReference type="AlphaFoldDB" id="A0A139I829"/>
<reference evidence="1 2" key="1">
    <citation type="submission" date="2015-07" db="EMBL/GenBank/DDBJ databases">
        <title>Comparative genomics of the Sigatoka disease complex on banana suggests a link between parallel evolutionary changes in Pseudocercospora fijiensis and Pseudocercospora eumusae and increased virulence on the banana host.</title>
        <authorList>
            <person name="Chang T.-C."/>
            <person name="Salvucci A."/>
            <person name="Crous P.W."/>
            <person name="Stergiopoulos I."/>
        </authorList>
    </citation>
    <scope>NUCLEOTIDE SEQUENCE [LARGE SCALE GENOMIC DNA]</scope>
    <source>
        <strain evidence="1 2">CBS 116634</strain>
    </source>
</reference>
<gene>
    <name evidence="1" type="ORF">AC579_9852</name>
</gene>
<accession>A0A139I829</accession>
<comment type="caution">
    <text evidence="1">The sequence shown here is derived from an EMBL/GenBank/DDBJ whole genome shotgun (WGS) entry which is preliminary data.</text>
</comment>
<name>A0A139I829_9PEZI</name>
<sequence length="195" mass="21439">MAEPGIAVEITDQNGDLYLHLPSSNTRLILVSSIATSAFDDVLSIAISAYLMNHACLFKMATKRLIQRSVETPDVDSTPLPSQVRDAMNHKRRLARERIAFDLPRLGFLNDSVWWTSLHNAFRTPRSPGDRLTPGASIECIEKLHAVVTDSQLAVQMVALLTALCDGLCLTCVRERPRLASMLAPSAKKNFPPSG</sequence>